<comment type="pathway">
    <text evidence="3">Cofactor biosynthesis; tetrahydrofolylpolyglutamate biosynthesis.</text>
</comment>
<comment type="catalytic activity">
    <reaction evidence="17">
        <text>(6S)-5,6,7,8-tetrahydrofolyl-(gamma-L-Glu)(n) + L-glutamate + ATP = (6S)-5,6,7,8-tetrahydrofolyl-(gamma-L-Glu)(n+1) + ADP + phosphate + H(+)</text>
        <dbReference type="Rhea" id="RHEA:10580"/>
        <dbReference type="Rhea" id="RHEA-COMP:14738"/>
        <dbReference type="Rhea" id="RHEA-COMP:14740"/>
        <dbReference type="ChEBI" id="CHEBI:15378"/>
        <dbReference type="ChEBI" id="CHEBI:29985"/>
        <dbReference type="ChEBI" id="CHEBI:30616"/>
        <dbReference type="ChEBI" id="CHEBI:43474"/>
        <dbReference type="ChEBI" id="CHEBI:141005"/>
        <dbReference type="ChEBI" id="CHEBI:456216"/>
        <dbReference type="EC" id="6.3.2.17"/>
    </reaction>
</comment>
<evidence type="ECO:0000256" key="15">
    <source>
        <dbReference type="ARBA" id="ARBA00030592"/>
    </source>
</evidence>
<dbReference type="InterPro" id="IPR001645">
    <property type="entry name" value="Folylpolyglutamate_synth"/>
</dbReference>
<dbReference type="InterPro" id="IPR036615">
    <property type="entry name" value="Mur_ligase_C_dom_sf"/>
</dbReference>
<evidence type="ECO:0000256" key="9">
    <source>
        <dbReference type="ARBA" id="ARBA00022723"/>
    </source>
</evidence>
<dbReference type="OrthoDB" id="9809356at2"/>
<keyword evidence="8 21" id="KW-0436">Ligase</keyword>
<dbReference type="Proteomes" id="UP000054715">
    <property type="component" value="Unassembled WGS sequence"/>
</dbReference>
<dbReference type="InterPro" id="IPR036565">
    <property type="entry name" value="Mur-like_cat_sf"/>
</dbReference>
<dbReference type="EC" id="6.3.2.12" evidence="5"/>
<dbReference type="PIRSF" id="PIRSF001563">
    <property type="entry name" value="Folylpolyglu_synth"/>
    <property type="match status" value="1"/>
</dbReference>
<evidence type="ECO:0000256" key="20">
    <source>
        <dbReference type="ARBA" id="ARBA00049161"/>
    </source>
</evidence>
<evidence type="ECO:0000259" key="22">
    <source>
        <dbReference type="Pfam" id="PF02875"/>
    </source>
</evidence>
<dbReference type="GO" id="GO:0046656">
    <property type="term" value="P:folic acid biosynthetic process"/>
    <property type="evidence" value="ECO:0007669"/>
    <property type="project" value="UniProtKB-KW"/>
</dbReference>
<accession>A0A0W0UNR7</accession>
<dbReference type="GO" id="GO:0004326">
    <property type="term" value="F:tetrahydrofolylpolyglutamate synthase activity"/>
    <property type="evidence" value="ECO:0007669"/>
    <property type="project" value="UniProtKB-EC"/>
</dbReference>
<protein>
    <recommendedName>
        <fullName evidence="7">Dihydrofolate synthase/folylpolyglutamate synthase</fullName>
        <ecNumber evidence="5">6.3.2.12</ecNumber>
        <ecNumber evidence="6">6.3.2.17</ecNumber>
    </recommendedName>
    <alternativeName>
        <fullName evidence="16">Folylpoly-gamma-glutamate synthetase-dihydrofolate synthetase</fullName>
    </alternativeName>
    <alternativeName>
        <fullName evidence="14">Folylpolyglutamate synthetase</fullName>
    </alternativeName>
    <alternativeName>
        <fullName evidence="15">Tetrahydrofolylpolyglutamate synthase</fullName>
    </alternativeName>
</protein>
<dbReference type="GO" id="GO:0005524">
    <property type="term" value="F:ATP binding"/>
    <property type="evidence" value="ECO:0007669"/>
    <property type="project" value="UniProtKB-KW"/>
</dbReference>
<dbReference type="PANTHER" id="PTHR11136">
    <property type="entry name" value="FOLYLPOLYGLUTAMATE SYNTHASE-RELATED"/>
    <property type="match status" value="1"/>
</dbReference>
<evidence type="ECO:0000256" key="13">
    <source>
        <dbReference type="ARBA" id="ARBA00022909"/>
    </source>
</evidence>
<sequence>MKQYKHFTVREWLCYLETRHQQEIQLGLERIKKVAESLDLLQLPTKVVSIAGTNGKGSVVAALEAIYKTAGFQVASYTSPHVVSFNERIKINQKPITDSELAEGFCTIEEGRGSVFLTYFEMATLAALWYFKKYPIDILLLEVGLGGRLDATNIIDSDLAIITTIDLDHQEYLGNDKESIGYEKAGILRHAKPVVYADKNPPKSVINTASSLNCPLHRLGIAYDYQQDDKMLEVRVEGDQVIRLKRPVLHANSIAAAVMATHCLQPVLPVSSSCVVDSLNNLFLPGRLQLINGKVATLLDVSHNPQAVNYLASYLKNLHWKGAIHAVFSALEDKNIPALIEPLFEIVEHWYPCLLTGKRAAKEEQFGAAFRIYDIVPFCYANPLLAYQAACNGASIGDLIVVYGSFFTVGQVLPAVCNTNQS</sequence>
<dbReference type="PROSITE" id="PS01012">
    <property type="entry name" value="FOLYLPOLYGLU_SYNT_2"/>
    <property type="match status" value="1"/>
</dbReference>
<evidence type="ECO:0000256" key="10">
    <source>
        <dbReference type="ARBA" id="ARBA00022741"/>
    </source>
</evidence>
<feature type="domain" description="Mur ligase C-terminal" evidence="22">
    <location>
        <begin position="286"/>
        <end position="406"/>
    </location>
</feature>
<dbReference type="UniPathway" id="UPA00077">
    <property type="reaction ID" value="UER00157"/>
</dbReference>
<evidence type="ECO:0000256" key="18">
    <source>
        <dbReference type="ARBA" id="ARBA00047808"/>
    </source>
</evidence>
<reference evidence="24 25" key="1">
    <citation type="submission" date="2015-11" db="EMBL/GenBank/DDBJ databases">
        <title>Genomic analysis of 38 Legionella species identifies large and diverse effector repertoires.</title>
        <authorList>
            <person name="Burstein D."/>
            <person name="Amaro F."/>
            <person name="Zusman T."/>
            <person name="Lifshitz Z."/>
            <person name="Cohen O."/>
            <person name="Gilbert J.A."/>
            <person name="Pupko T."/>
            <person name="Shuman H.A."/>
            <person name="Segal G."/>
        </authorList>
    </citation>
    <scope>NUCLEOTIDE SEQUENCE [LARGE SCALE GENOMIC DNA]</scope>
    <source>
        <strain evidence="24 25">JA-26-G1-E2</strain>
    </source>
</reference>
<evidence type="ECO:0000256" key="1">
    <source>
        <dbReference type="ARBA" id="ARBA00002714"/>
    </source>
</evidence>
<keyword evidence="13" id="KW-0289">Folate biosynthesis</keyword>
<comment type="function">
    <text evidence="1">Functions in two distinct reactions of the de novo folate biosynthetic pathway. Catalyzes the addition of a glutamate residue to dihydropteroate (7,8-dihydropteroate or H2Pte) to form dihydrofolate (7,8-dihydrofolate monoglutamate or H2Pte-Glu). Also catalyzes successive additions of L-glutamate to tetrahydrofolate or 10-formyltetrahydrofolate or 5,10-methylenetetrahydrofolate, leading to folylpolyglutamate derivatives.</text>
</comment>
<evidence type="ECO:0000256" key="14">
    <source>
        <dbReference type="ARBA" id="ARBA00030048"/>
    </source>
</evidence>
<dbReference type="PANTHER" id="PTHR11136:SF0">
    <property type="entry name" value="DIHYDROFOLATE SYNTHETASE-RELATED"/>
    <property type="match status" value="1"/>
</dbReference>
<proteinExistence type="inferred from homology"/>
<dbReference type="STRING" id="455.Ljam_0868"/>
<dbReference type="EC" id="6.3.2.17" evidence="6"/>
<keyword evidence="11 21" id="KW-0067">ATP-binding</keyword>
<comment type="similarity">
    <text evidence="4 21">Belongs to the folylpolyglutamate synthase family.</text>
</comment>
<keyword evidence="12" id="KW-0460">Magnesium</keyword>
<dbReference type="GO" id="GO:0008841">
    <property type="term" value="F:dihydrofolate synthase activity"/>
    <property type="evidence" value="ECO:0007669"/>
    <property type="project" value="UniProtKB-EC"/>
</dbReference>
<comment type="pathway">
    <text evidence="2">Cofactor biosynthesis; tetrahydrofolate biosynthesis; 7,8-dihydrofolate from 2-amino-4-hydroxy-6-hydroxymethyl-7,8-dihydropteridine diphosphate and 4-aminobenzoate: step 2/2.</text>
</comment>
<dbReference type="EMBL" id="LNYG01000012">
    <property type="protein sequence ID" value="KTD09518.1"/>
    <property type="molecule type" value="Genomic_DNA"/>
</dbReference>
<evidence type="ECO:0000256" key="5">
    <source>
        <dbReference type="ARBA" id="ARBA00013023"/>
    </source>
</evidence>
<dbReference type="NCBIfam" id="TIGR01499">
    <property type="entry name" value="folC"/>
    <property type="match status" value="1"/>
</dbReference>
<organism evidence="24 25">
    <name type="scientific">Legionella jamestowniensis</name>
    <dbReference type="NCBI Taxonomy" id="455"/>
    <lineage>
        <taxon>Bacteria</taxon>
        <taxon>Pseudomonadati</taxon>
        <taxon>Pseudomonadota</taxon>
        <taxon>Gammaproteobacteria</taxon>
        <taxon>Legionellales</taxon>
        <taxon>Legionellaceae</taxon>
        <taxon>Legionella</taxon>
    </lineage>
</organism>
<evidence type="ECO:0000313" key="25">
    <source>
        <dbReference type="Proteomes" id="UP000054715"/>
    </source>
</evidence>
<evidence type="ECO:0000313" key="24">
    <source>
        <dbReference type="EMBL" id="KTD09518.1"/>
    </source>
</evidence>
<dbReference type="RefSeq" id="WP_058448903.1">
    <property type="nucleotide sequence ID" value="NZ_CAAAJF010000006.1"/>
</dbReference>
<dbReference type="InterPro" id="IPR018109">
    <property type="entry name" value="Folylpolyglutamate_synth_CS"/>
</dbReference>
<comment type="catalytic activity">
    <reaction evidence="20">
        <text>7,8-dihydropteroate + L-glutamate + ATP = 7,8-dihydrofolate + ADP + phosphate + H(+)</text>
        <dbReference type="Rhea" id="RHEA:23584"/>
        <dbReference type="ChEBI" id="CHEBI:15378"/>
        <dbReference type="ChEBI" id="CHEBI:17839"/>
        <dbReference type="ChEBI" id="CHEBI:29985"/>
        <dbReference type="ChEBI" id="CHEBI:30616"/>
        <dbReference type="ChEBI" id="CHEBI:43474"/>
        <dbReference type="ChEBI" id="CHEBI:57451"/>
        <dbReference type="ChEBI" id="CHEBI:456216"/>
        <dbReference type="EC" id="6.3.2.12"/>
    </reaction>
</comment>
<dbReference type="GO" id="GO:0046654">
    <property type="term" value="P:tetrahydrofolate biosynthetic process"/>
    <property type="evidence" value="ECO:0007669"/>
    <property type="project" value="UniProtKB-UniPathway"/>
</dbReference>
<dbReference type="PATRIC" id="fig|455.5.peg.920"/>
<comment type="catalytic activity">
    <reaction evidence="19">
        <text>(6R)-5,10-methylenetetrahydrofolyl-(gamma-L-Glu)(n) + L-glutamate + ATP = (6R)-5,10-methylenetetrahydrofolyl-(gamma-L-Glu)(n+1) + ADP + phosphate + H(+)</text>
        <dbReference type="Rhea" id="RHEA:51912"/>
        <dbReference type="Rhea" id="RHEA-COMP:13257"/>
        <dbReference type="Rhea" id="RHEA-COMP:13258"/>
        <dbReference type="ChEBI" id="CHEBI:15378"/>
        <dbReference type="ChEBI" id="CHEBI:29985"/>
        <dbReference type="ChEBI" id="CHEBI:30616"/>
        <dbReference type="ChEBI" id="CHEBI:43474"/>
        <dbReference type="ChEBI" id="CHEBI:136572"/>
        <dbReference type="ChEBI" id="CHEBI:456216"/>
        <dbReference type="EC" id="6.3.2.17"/>
    </reaction>
</comment>
<dbReference type="InterPro" id="IPR004101">
    <property type="entry name" value="Mur_ligase_C"/>
</dbReference>
<dbReference type="AlphaFoldDB" id="A0A0W0UNR7"/>
<evidence type="ECO:0000256" key="17">
    <source>
        <dbReference type="ARBA" id="ARBA00047493"/>
    </source>
</evidence>
<dbReference type="SUPFAM" id="SSF53623">
    <property type="entry name" value="MurD-like peptide ligases, catalytic domain"/>
    <property type="match status" value="1"/>
</dbReference>
<dbReference type="Gene3D" id="3.40.1190.10">
    <property type="entry name" value="Mur-like, catalytic domain"/>
    <property type="match status" value="1"/>
</dbReference>
<comment type="caution">
    <text evidence="24">The sequence shown here is derived from an EMBL/GenBank/DDBJ whole genome shotgun (WGS) entry which is preliminary data.</text>
</comment>
<evidence type="ECO:0000256" key="4">
    <source>
        <dbReference type="ARBA" id="ARBA00008276"/>
    </source>
</evidence>
<evidence type="ECO:0000256" key="11">
    <source>
        <dbReference type="ARBA" id="ARBA00022840"/>
    </source>
</evidence>
<evidence type="ECO:0000259" key="23">
    <source>
        <dbReference type="Pfam" id="PF08245"/>
    </source>
</evidence>
<evidence type="ECO:0000256" key="16">
    <source>
        <dbReference type="ARBA" id="ARBA00032510"/>
    </source>
</evidence>
<keyword evidence="10 21" id="KW-0547">Nucleotide-binding</keyword>
<dbReference type="Gene3D" id="3.90.190.20">
    <property type="entry name" value="Mur ligase, C-terminal domain"/>
    <property type="match status" value="1"/>
</dbReference>
<gene>
    <name evidence="24" type="primary">folC</name>
    <name evidence="24" type="ORF">Ljam_0868</name>
</gene>
<keyword evidence="9" id="KW-0479">Metal-binding</keyword>
<evidence type="ECO:0000256" key="6">
    <source>
        <dbReference type="ARBA" id="ARBA00013025"/>
    </source>
</evidence>
<feature type="domain" description="Mur ligase central" evidence="23">
    <location>
        <begin position="50"/>
        <end position="226"/>
    </location>
</feature>
<dbReference type="GO" id="GO:0005737">
    <property type="term" value="C:cytoplasm"/>
    <property type="evidence" value="ECO:0007669"/>
    <property type="project" value="TreeGrafter"/>
</dbReference>
<dbReference type="NCBIfam" id="NF008101">
    <property type="entry name" value="PRK10846.1"/>
    <property type="match status" value="1"/>
</dbReference>
<dbReference type="InterPro" id="IPR013221">
    <property type="entry name" value="Mur_ligase_cen"/>
</dbReference>
<name>A0A0W0UNR7_9GAMM</name>
<comment type="catalytic activity">
    <reaction evidence="18">
        <text>10-formyltetrahydrofolyl-(gamma-L-Glu)(n) + L-glutamate + ATP = 10-formyltetrahydrofolyl-(gamma-L-Glu)(n+1) + ADP + phosphate + H(+)</text>
        <dbReference type="Rhea" id="RHEA:51904"/>
        <dbReference type="Rhea" id="RHEA-COMP:13088"/>
        <dbReference type="Rhea" id="RHEA-COMP:14300"/>
        <dbReference type="ChEBI" id="CHEBI:15378"/>
        <dbReference type="ChEBI" id="CHEBI:29985"/>
        <dbReference type="ChEBI" id="CHEBI:30616"/>
        <dbReference type="ChEBI" id="CHEBI:43474"/>
        <dbReference type="ChEBI" id="CHEBI:134413"/>
        <dbReference type="ChEBI" id="CHEBI:456216"/>
        <dbReference type="EC" id="6.3.2.17"/>
    </reaction>
</comment>
<evidence type="ECO:0000256" key="21">
    <source>
        <dbReference type="PIRNR" id="PIRNR001563"/>
    </source>
</evidence>
<evidence type="ECO:0000256" key="19">
    <source>
        <dbReference type="ARBA" id="ARBA00049035"/>
    </source>
</evidence>
<dbReference type="GO" id="GO:0046872">
    <property type="term" value="F:metal ion binding"/>
    <property type="evidence" value="ECO:0007669"/>
    <property type="project" value="UniProtKB-KW"/>
</dbReference>
<dbReference type="Pfam" id="PF02875">
    <property type="entry name" value="Mur_ligase_C"/>
    <property type="match status" value="1"/>
</dbReference>
<evidence type="ECO:0000256" key="7">
    <source>
        <dbReference type="ARBA" id="ARBA00019357"/>
    </source>
</evidence>
<evidence type="ECO:0000256" key="8">
    <source>
        <dbReference type="ARBA" id="ARBA00022598"/>
    </source>
</evidence>
<evidence type="ECO:0000256" key="12">
    <source>
        <dbReference type="ARBA" id="ARBA00022842"/>
    </source>
</evidence>
<dbReference type="Pfam" id="PF08245">
    <property type="entry name" value="Mur_ligase_M"/>
    <property type="match status" value="1"/>
</dbReference>
<dbReference type="SUPFAM" id="SSF53244">
    <property type="entry name" value="MurD-like peptide ligases, peptide-binding domain"/>
    <property type="match status" value="1"/>
</dbReference>
<evidence type="ECO:0000256" key="3">
    <source>
        <dbReference type="ARBA" id="ARBA00005150"/>
    </source>
</evidence>
<evidence type="ECO:0000256" key="2">
    <source>
        <dbReference type="ARBA" id="ARBA00004799"/>
    </source>
</evidence>